<accession>A0A7W8F560</accession>
<dbReference type="EMBL" id="JACHJF010000015">
    <property type="protein sequence ID" value="MBB5121036.1"/>
    <property type="molecule type" value="Genomic_DNA"/>
</dbReference>
<evidence type="ECO:0000313" key="3">
    <source>
        <dbReference type="Proteomes" id="UP000528608"/>
    </source>
</evidence>
<dbReference type="AlphaFoldDB" id="A0A7W8F560"/>
<evidence type="ECO:0000313" key="2">
    <source>
        <dbReference type="EMBL" id="MBB5121036.1"/>
    </source>
</evidence>
<protein>
    <recommendedName>
        <fullName evidence="4">Molecular chaperone DnaK</fullName>
    </recommendedName>
</protein>
<dbReference type="Gene3D" id="3.30.420.40">
    <property type="match status" value="2"/>
</dbReference>
<evidence type="ECO:0008006" key="4">
    <source>
        <dbReference type="Google" id="ProtNLM"/>
    </source>
</evidence>
<organism evidence="2 3">
    <name type="scientific">Streptomyces eurocidicus</name>
    <name type="common">Streptoverticillium eurocidicus</name>
    <dbReference type="NCBI Taxonomy" id="66423"/>
    <lineage>
        <taxon>Bacteria</taxon>
        <taxon>Bacillati</taxon>
        <taxon>Actinomycetota</taxon>
        <taxon>Actinomycetes</taxon>
        <taxon>Kitasatosporales</taxon>
        <taxon>Streptomycetaceae</taxon>
        <taxon>Streptomyces</taxon>
    </lineage>
</organism>
<dbReference type="SUPFAM" id="SSF53067">
    <property type="entry name" value="Actin-like ATPase domain"/>
    <property type="match status" value="2"/>
</dbReference>
<evidence type="ECO:0000256" key="1">
    <source>
        <dbReference type="SAM" id="Phobius"/>
    </source>
</evidence>
<keyword evidence="1" id="KW-0472">Membrane</keyword>
<reference evidence="2 3" key="1">
    <citation type="submission" date="2020-08" db="EMBL/GenBank/DDBJ databases">
        <title>Genomic Encyclopedia of Type Strains, Phase III (KMG-III): the genomes of soil and plant-associated and newly described type strains.</title>
        <authorList>
            <person name="Whitman W."/>
        </authorList>
    </citation>
    <scope>NUCLEOTIDE SEQUENCE [LARGE SCALE GENOMIC DNA]</scope>
    <source>
        <strain evidence="2 3">CECT 3259</strain>
    </source>
</reference>
<sequence>MTDSSGTVIVGFDLGHGETALAKAYADKDAVPTVMDLGATGGGRQHVTMVAEHPTRGVLVGRAAMDNGATGLQLAFKSPELDREEVRRPTTLFVRKVAEDAVERDQDLKGTRPVRWFFGAPSGWDRELRGEYAALLRAAGLPRVDVVPESRAALLYARESGELEVDPGRLSGAVLVVDLGSSTTDFTAVVGRRTGPPLDTGLPLGAGLIDRTILEQQLDRNPQGAELREFLQEERSVRLVLELMCREVKETFFRTDRGKFAADPEATVGTVHPVRTRGGVLYFHIELTAGDMAAVLDAPQPTLGGRSWRQAYRDALDGAAAGLPGPPDAVLLTGGASRMHFVREQAREVFGADRVFLGTEPDVAIARGLALAGRMSIRAAGFRADIRGLLDSDRVGSLVADRLPRLAERLGEAVADGMTERHVIPAFRRWRAGRITTLDEMAAGISRSLHAELTDPGNTRLQEAIATWQNALRPDLEELTRPICRRRHLEPSVMALPTVRVSEGKLDVPVDAAAATEVLDNIASVVNVVVAGIVATTLFGAGTAIIAATGPFAVIVAFALVWAGLSEGKERALAKAKEANIPPMARKVGGEARMVAKLQREAGAQEAALARAFGEQFLEDGGQRLAQEITKGIAEDLEALADEAELLVR</sequence>
<feature type="transmembrane region" description="Helical" evidence="1">
    <location>
        <begin position="538"/>
        <end position="565"/>
    </location>
</feature>
<proteinExistence type="predicted"/>
<dbReference type="RefSeq" id="WP_146045583.1">
    <property type="nucleotide sequence ID" value="NZ_JACHJF010000015.1"/>
</dbReference>
<keyword evidence="1" id="KW-1133">Transmembrane helix</keyword>
<keyword evidence="1" id="KW-0812">Transmembrane</keyword>
<dbReference type="InterPro" id="IPR043129">
    <property type="entry name" value="ATPase_NBD"/>
</dbReference>
<dbReference type="CDD" id="cd10170">
    <property type="entry name" value="ASKHA_NBD_HSP70"/>
    <property type="match status" value="1"/>
</dbReference>
<name>A0A7W8F560_STREU</name>
<dbReference type="OrthoDB" id="1044663at2"/>
<gene>
    <name evidence="2" type="ORF">FHS36_004487</name>
</gene>
<comment type="caution">
    <text evidence="2">The sequence shown here is derived from an EMBL/GenBank/DDBJ whole genome shotgun (WGS) entry which is preliminary data.</text>
</comment>
<dbReference type="Proteomes" id="UP000528608">
    <property type="component" value="Unassembled WGS sequence"/>
</dbReference>
<dbReference type="Gene3D" id="3.90.640.10">
    <property type="entry name" value="Actin, Chain A, domain 4"/>
    <property type="match status" value="1"/>
</dbReference>